<organism evidence="13 14">
    <name type="scientific">Actinokineospora alba</name>
    <dbReference type="NCBI Taxonomy" id="504798"/>
    <lineage>
        <taxon>Bacteria</taxon>
        <taxon>Bacillati</taxon>
        <taxon>Actinomycetota</taxon>
        <taxon>Actinomycetes</taxon>
        <taxon>Pseudonocardiales</taxon>
        <taxon>Pseudonocardiaceae</taxon>
        <taxon>Actinokineospora</taxon>
    </lineage>
</organism>
<dbReference type="RefSeq" id="WP_091380914.1">
    <property type="nucleotide sequence ID" value="NZ_FNDV01000010.1"/>
</dbReference>
<protein>
    <recommendedName>
        <fullName evidence="10">Pyridoxal 5'-phosphate synthase subunit PdxT</fullName>
        <ecNumber evidence="10">4.3.3.6</ecNumber>
    </recommendedName>
    <alternativeName>
        <fullName evidence="10">Pdx2</fullName>
    </alternativeName>
    <alternativeName>
        <fullName evidence="10">Pyridoxal 5'-phosphate synthase glutaminase subunit</fullName>
        <ecNumber evidence="10">3.5.1.2</ecNumber>
    </alternativeName>
</protein>
<feature type="binding site" evidence="10 12">
    <location>
        <begin position="51"/>
        <end position="53"/>
    </location>
    <ligand>
        <name>L-glutamine</name>
        <dbReference type="ChEBI" id="CHEBI:58359"/>
    </ligand>
</feature>
<evidence type="ECO:0000256" key="11">
    <source>
        <dbReference type="PIRSR" id="PIRSR005639-1"/>
    </source>
</evidence>
<dbReference type="GO" id="GO:0008614">
    <property type="term" value="P:pyridoxine metabolic process"/>
    <property type="evidence" value="ECO:0007669"/>
    <property type="project" value="TreeGrafter"/>
</dbReference>
<comment type="function">
    <text evidence="8 10">Catalyzes the hydrolysis of glutamine to glutamate and ammonia as part of the biosynthesis of pyridoxal 5'-phosphate. The resulting ammonia molecule is channeled to the active site of PdxS.</text>
</comment>
<keyword evidence="5 10" id="KW-0456">Lyase</keyword>
<dbReference type="PANTHER" id="PTHR31559:SF0">
    <property type="entry name" value="PYRIDOXAL 5'-PHOSPHATE SYNTHASE SUBUNIT SNO1-RELATED"/>
    <property type="match status" value="1"/>
</dbReference>
<dbReference type="AlphaFoldDB" id="A0A1H0TP58"/>
<evidence type="ECO:0000256" key="6">
    <source>
        <dbReference type="ARBA" id="ARBA00047992"/>
    </source>
</evidence>
<dbReference type="PROSITE" id="PS51130">
    <property type="entry name" value="PDXT_SNO_2"/>
    <property type="match status" value="1"/>
</dbReference>
<dbReference type="FunFam" id="3.40.50.880:FF:000010">
    <property type="entry name" value="uncharacterized protein LOC100176842 isoform X2"/>
    <property type="match status" value="1"/>
</dbReference>
<dbReference type="UniPathway" id="UPA00245"/>
<dbReference type="EC" id="4.3.3.6" evidence="10"/>
<evidence type="ECO:0000256" key="9">
    <source>
        <dbReference type="ARBA" id="ARBA00064749"/>
    </source>
</evidence>
<feature type="binding site" evidence="10 12">
    <location>
        <begin position="141"/>
        <end position="142"/>
    </location>
    <ligand>
        <name>L-glutamine</name>
        <dbReference type="ChEBI" id="CHEBI:58359"/>
    </ligand>
</feature>
<evidence type="ECO:0000256" key="3">
    <source>
        <dbReference type="ARBA" id="ARBA00022898"/>
    </source>
</evidence>
<accession>A0A1H0TP58</accession>
<comment type="similarity">
    <text evidence="1 10">Belongs to the glutaminase PdxT/SNO family.</text>
</comment>
<gene>
    <name evidence="10" type="primary">pdxT</name>
    <name evidence="13" type="ORF">SAMN05192558_11094</name>
</gene>
<dbReference type="GO" id="GO:0006543">
    <property type="term" value="P:L-glutamine catabolic process"/>
    <property type="evidence" value="ECO:0007669"/>
    <property type="project" value="UniProtKB-UniRule"/>
</dbReference>
<evidence type="ECO:0000256" key="7">
    <source>
        <dbReference type="ARBA" id="ARBA00049534"/>
    </source>
</evidence>
<dbReference type="PROSITE" id="PS01236">
    <property type="entry name" value="PDXT_SNO_1"/>
    <property type="match status" value="1"/>
</dbReference>
<sequence>MSVDRPLIGVLALQGDVREHTAALTEGGARVISVRRQSELAEVDGLVLPGGESTTISRLLETFELLEPLRVRIAEGMPTYGSCAGMILLAEKVLDGRPDQHQLGGLDMIVRRNAFGRQVDSFEEDLDVAGIDGGPMHAVFIRAPWVESASPAVEVLATVPDTPAAGAAAGRIVAVRQGDVLATAFHPELGGDHRVHRLFVDIVRKS</sequence>
<feature type="active site" description="Nucleophile" evidence="10 11">
    <location>
        <position position="83"/>
    </location>
</feature>
<dbReference type="NCBIfam" id="TIGR03800">
    <property type="entry name" value="PLP_synth_Pdx2"/>
    <property type="match status" value="1"/>
</dbReference>
<dbReference type="OrthoDB" id="9810320at2"/>
<evidence type="ECO:0000256" key="1">
    <source>
        <dbReference type="ARBA" id="ARBA00008345"/>
    </source>
</evidence>
<dbReference type="HAMAP" id="MF_01615">
    <property type="entry name" value="PdxT"/>
    <property type="match status" value="1"/>
</dbReference>
<dbReference type="InterPro" id="IPR029062">
    <property type="entry name" value="Class_I_gatase-like"/>
</dbReference>
<dbReference type="EC" id="3.5.1.2" evidence="10"/>
<dbReference type="GO" id="GO:0005829">
    <property type="term" value="C:cytosol"/>
    <property type="evidence" value="ECO:0007669"/>
    <property type="project" value="TreeGrafter"/>
</dbReference>
<dbReference type="Pfam" id="PF01174">
    <property type="entry name" value="SNO"/>
    <property type="match status" value="1"/>
</dbReference>
<dbReference type="PANTHER" id="PTHR31559">
    <property type="entry name" value="PYRIDOXAL 5'-PHOSPHATE SYNTHASE SUBUNIT SNO"/>
    <property type="match status" value="1"/>
</dbReference>
<comment type="subunit">
    <text evidence="9 10">In the presence of PdxS, forms a dodecamer of heterodimers. Only shows activity in the heterodimer.</text>
</comment>
<evidence type="ECO:0000256" key="2">
    <source>
        <dbReference type="ARBA" id="ARBA00022801"/>
    </source>
</evidence>
<comment type="catalytic activity">
    <reaction evidence="7 10">
        <text>L-glutamine + H2O = L-glutamate + NH4(+)</text>
        <dbReference type="Rhea" id="RHEA:15889"/>
        <dbReference type="ChEBI" id="CHEBI:15377"/>
        <dbReference type="ChEBI" id="CHEBI:28938"/>
        <dbReference type="ChEBI" id="CHEBI:29985"/>
        <dbReference type="ChEBI" id="CHEBI:58359"/>
        <dbReference type="EC" id="3.5.1.2"/>
    </reaction>
</comment>
<keyword evidence="2 10" id="KW-0378">Hydrolase</keyword>
<dbReference type="GO" id="GO:0036381">
    <property type="term" value="F:pyridoxal 5'-phosphate synthase (glutamine hydrolysing) activity"/>
    <property type="evidence" value="ECO:0007669"/>
    <property type="project" value="UniProtKB-UniRule"/>
</dbReference>
<keyword evidence="14" id="KW-1185">Reference proteome</keyword>
<evidence type="ECO:0000313" key="13">
    <source>
        <dbReference type="EMBL" id="SDP55555.1"/>
    </source>
</evidence>
<name>A0A1H0TP58_9PSEU</name>
<dbReference type="InterPro" id="IPR021196">
    <property type="entry name" value="PdxT/SNO_CS"/>
</dbReference>
<keyword evidence="4 10" id="KW-0315">Glutamine amidotransferase</keyword>
<evidence type="ECO:0000313" key="14">
    <source>
        <dbReference type="Proteomes" id="UP000199651"/>
    </source>
</evidence>
<dbReference type="Proteomes" id="UP000199651">
    <property type="component" value="Unassembled WGS sequence"/>
</dbReference>
<reference evidence="14" key="1">
    <citation type="submission" date="2016-10" db="EMBL/GenBank/DDBJ databases">
        <authorList>
            <person name="Varghese N."/>
            <person name="Submissions S."/>
        </authorList>
    </citation>
    <scope>NUCLEOTIDE SEQUENCE [LARGE SCALE GENOMIC DNA]</scope>
    <source>
        <strain evidence="14">IBRC-M 10655</strain>
    </source>
</reference>
<dbReference type="InterPro" id="IPR002161">
    <property type="entry name" value="PdxT/SNO"/>
</dbReference>
<evidence type="ECO:0000256" key="8">
    <source>
        <dbReference type="ARBA" id="ARBA00054599"/>
    </source>
</evidence>
<dbReference type="STRING" id="504798.SAMN05421871_11094"/>
<dbReference type="GO" id="GO:0004359">
    <property type="term" value="F:glutaminase activity"/>
    <property type="evidence" value="ECO:0007669"/>
    <property type="project" value="UniProtKB-UniRule"/>
</dbReference>
<proteinExistence type="inferred from homology"/>
<dbReference type="SUPFAM" id="SSF52317">
    <property type="entry name" value="Class I glutamine amidotransferase-like"/>
    <property type="match status" value="1"/>
</dbReference>
<feature type="active site" description="Charge relay system" evidence="10 11">
    <location>
        <position position="186"/>
    </location>
</feature>
<dbReference type="GO" id="GO:0042823">
    <property type="term" value="P:pyridoxal phosphate biosynthetic process"/>
    <property type="evidence" value="ECO:0007669"/>
    <property type="project" value="UniProtKB-UniRule"/>
</dbReference>
<keyword evidence="3 10" id="KW-0663">Pyridoxal phosphate</keyword>
<dbReference type="EMBL" id="FNJB01000010">
    <property type="protein sequence ID" value="SDP55555.1"/>
    <property type="molecule type" value="Genomic_DNA"/>
</dbReference>
<dbReference type="PIRSF" id="PIRSF005639">
    <property type="entry name" value="Glut_amidoT_SNO"/>
    <property type="match status" value="1"/>
</dbReference>
<feature type="binding site" evidence="10 12">
    <location>
        <position position="112"/>
    </location>
    <ligand>
        <name>L-glutamine</name>
        <dbReference type="ChEBI" id="CHEBI:58359"/>
    </ligand>
</feature>
<evidence type="ECO:0000256" key="4">
    <source>
        <dbReference type="ARBA" id="ARBA00022962"/>
    </source>
</evidence>
<dbReference type="PROSITE" id="PS51273">
    <property type="entry name" value="GATASE_TYPE_1"/>
    <property type="match status" value="1"/>
</dbReference>
<dbReference type="Gene3D" id="3.40.50.880">
    <property type="match status" value="1"/>
</dbReference>
<dbReference type="GO" id="GO:1903600">
    <property type="term" value="C:glutaminase complex"/>
    <property type="evidence" value="ECO:0007669"/>
    <property type="project" value="TreeGrafter"/>
</dbReference>
<evidence type="ECO:0000256" key="5">
    <source>
        <dbReference type="ARBA" id="ARBA00023239"/>
    </source>
</evidence>
<evidence type="ECO:0000256" key="10">
    <source>
        <dbReference type="HAMAP-Rule" id="MF_01615"/>
    </source>
</evidence>
<comment type="catalytic activity">
    <reaction evidence="6 10">
        <text>aldehydo-D-ribose 5-phosphate + D-glyceraldehyde 3-phosphate + L-glutamine = pyridoxal 5'-phosphate + L-glutamate + phosphate + 3 H2O + H(+)</text>
        <dbReference type="Rhea" id="RHEA:31507"/>
        <dbReference type="ChEBI" id="CHEBI:15377"/>
        <dbReference type="ChEBI" id="CHEBI:15378"/>
        <dbReference type="ChEBI" id="CHEBI:29985"/>
        <dbReference type="ChEBI" id="CHEBI:43474"/>
        <dbReference type="ChEBI" id="CHEBI:58273"/>
        <dbReference type="ChEBI" id="CHEBI:58359"/>
        <dbReference type="ChEBI" id="CHEBI:59776"/>
        <dbReference type="ChEBI" id="CHEBI:597326"/>
        <dbReference type="EC" id="4.3.3.6"/>
    </reaction>
</comment>
<feature type="active site" description="Charge relay system" evidence="10 11">
    <location>
        <position position="188"/>
    </location>
</feature>
<dbReference type="CDD" id="cd01749">
    <property type="entry name" value="GATase1_PB"/>
    <property type="match status" value="1"/>
</dbReference>
<comment type="pathway">
    <text evidence="10">Cofactor biosynthesis; pyridoxal 5'-phosphate biosynthesis.</text>
</comment>
<evidence type="ECO:0000256" key="12">
    <source>
        <dbReference type="PIRSR" id="PIRSR005639-2"/>
    </source>
</evidence>